<evidence type="ECO:0000256" key="1">
    <source>
        <dbReference type="SAM" id="MobiDB-lite"/>
    </source>
</evidence>
<dbReference type="AlphaFoldDB" id="A0A085MHE2"/>
<accession>A0A085MHE2</accession>
<evidence type="ECO:0000313" key="2">
    <source>
        <dbReference type="EMBL" id="KFD56638.1"/>
    </source>
</evidence>
<feature type="compositionally biased region" description="Polar residues" evidence="1">
    <location>
        <begin position="101"/>
        <end position="110"/>
    </location>
</feature>
<proteinExistence type="predicted"/>
<protein>
    <submittedName>
        <fullName evidence="2">Uncharacterized protein</fullName>
    </submittedName>
</protein>
<feature type="compositionally biased region" description="Basic residues" evidence="1">
    <location>
        <begin position="1"/>
        <end position="13"/>
    </location>
</feature>
<evidence type="ECO:0000313" key="3">
    <source>
        <dbReference type="Proteomes" id="UP000030764"/>
    </source>
</evidence>
<dbReference type="Proteomes" id="UP000030764">
    <property type="component" value="Unassembled WGS sequence"/>
</dbReference>
<feature type="region of interest" description="Disordered" evidence="1">
    <location>
        <begin position="95"/>
        <end position="128"/>
    </location>
</feature>
<dbReference type="EMBL" id="KL363192">
    <property type="protein sequence ID" value="KFD56638.1"/>
    <property type="molecule type" value="Genomic_DNA"/>
</dbReference>
<feature type="region of interest" description="Disordered" evidence="1">
    <location>
        <begin position="1"/>
        <end position="22"/>
    </location>
</feature>
<sequence length="226" mass="26020">MGKQKKEKKQKMMKNREAPSRQLTTLKLSHALETIEQRLQCLEDNDCNAEGSRIAKRGVPAILESYKKLLHERRTCCETKQARILFSSMKKQLEDDEALPSASNTTSIRPNQERARKNRTKSSNMKTFGPVKKHPVFKTIQVAFITMFQIVPSKMGSLTVMMMFARSSLFKALPVPHSAQVRLGFEEVKYRDVEDVLNNQPDELTSDELHEVSVAWGSRKKRRNKR</sequence>
<keyword evidence="3" id="KW-1185">Reference proteome</keyword>
<organism evidence="2 3">
    <name type="scientific">Trichuris suis</name>
    <name type="common">pig whipworm</name>
    <dbReference type="NCBI Taxonomy" id="68888"/>
    <lineage>
        <taxon>Eukaryota</taxon>
        <taxon>Metazoa</taxon>
        <taxon>Ecdysozoa</taxon>
        <taxon>Nematoda</taxon>
        <taxon>Enoplea</taxon>
        <taxon>Dorylaimia</taxon>
        <taxon>Trichinellida</taxon>
        <taxon>Trichuridae</taxon>
        <taxon>Trichuris</taxon>
    </lineage>
</organism>
<gene>
    <name evidence="2" type="ORF">M513_02314</name>
</gene>
<name>A0A085MHE2_9BILA</name>
<reference evidence="2 3" key="1">
    <citation type="journal article" date="2014" name="Nat. Genet.">
        <title>Genome and transcriptome of the porcine whipworm Trichuris suis.</title>
        <authorList>
            <person name="Jex A.R."/>
            <person name="Nejsum P."/>
            <person name="Schwarz E.M."/>
            <person name="Hu L."/>
            <person name="Young N.D."/>
            <person name="Hall R.S."/>
            <person name="Korhonen P.K."/>
            <person name="Liao S."/>
            <person name="Thamsborg S."/>
            <person name="Xia J."/>
            <person name="Xu P."/>
            <person name="Wang S."/>
            <person name="Scheerlinck J.P."/>
            <person name="Hofmann A."/>
            <person name="Sternberg P.W."/>
            <person name="Wang J."/>
            <person name="Gasser R.B."/>
        </authorList>
    </citation>
    <scope>NUCLEOTIDE SEQUENCE [LARGE SCALE GENOMIC DNA]</scope>
    <source>
        <strain evidence="2">DCEP-RM93M</strain>
    </source>
</reference>